<feature type="domain" description="Phage head morphogenesis" evidence="2">
    <location>
        <begin position="202"/>
        <end position="307"/>
    </location>
</feature>
<dbReference type="Pfam" id="PF04233">
    <property type="entry name" value="Phage_Mu_F"/>
    <property type="match status" value="1"/>
</dbReference>
<dbReference type="NCBIfam" id="TIGR01641">
    <property type="entry name" value="phageSPP1_gp7"/>
    <property type="match status" value="1"/>
</dbReference>
<proteinExistence type="predicted"/>
<dbReference type="InterPro" id="IPR006528">
    <property type="entry name" value="Phage_head_morphogenesis_dom"/>
</dbReference>
<evidence type="ECO:0000313" key="3">
    <source>
        <dbReference type="EMBL" id="DAE91897.1"/>
    </source>
</evidence>
<evidence type="ECO:0000259" key="2">
    <source>
        <dbReference type="Pfam" id="PF04233"/>
    </source>
</evidence>
<reference evidence="3" key="1">
    <citation type="journal article" date="2021" name="Proc. Natl. Acad. Sci. U.S.A.">
        <title>A Catalog of Tens of Thousands of Viruses from Human Metagenomes Reveals Hidden Associations with Chronic Diseases.</title>
        <authorList>
            <person name="Tisza M.J."/>
            <person name="Buck C.B."/>
        </authorList>
    </citation>
    <scope>NUCLEOTIDE SEQUENCE</scope>
    <source>
        <strain evidence="3">CtwNf2</strain>
    </source>
</reference>
<name>A0A8S5RRJ8_9CAUD</name>
<accession>A0A8S5RRJ8</accession>
<evidence type="ECO:0000256" key="1">
    <source>
        <dbReference type="SAM" id="Coils"/>
    </source>
</evidence>
<keyword evidence="1" id="KW-0175">Coiled coil</keyword>
<sequence>MDDVKNKMYWAKRYEASLDDSIKKARLTNGELKANYQRAIRRLEKNMNDWYRRFAHENSITLQEARKILNNYELKQFRLDLKGFIKEAKSEDLSESHIKMLEQASIRERLSREQALYISVVHEVERLATSQNIKMNSLLTDVYESAAYKAAYLAQSQRGEYSIVNRVNPDAVDRVINAEWASDGKDFSSRIWTDKVKLIKALQNDFTQSFIVGEGMDNMSEKLANRLNVSYNNARRLVETETARVHEQASLDSMERLDVDKLEILATLDRKTSKICRRMDGKIVPIKDARPGVTVPPFHCYCRSTTIPYIEGLKGESRTARGKDGKSMSIEKMTYDEWADKYLE</sequence>
<feature type="coiled-coil region" evidence="1">
    <location>
        <begin position="22"/>
        <end position="53"/>
    </location>
</feature>
<dbReference type="EMBL" id="BK057791">
    <property type="protein sequence ID" value="DAE91897.1"/>
    <property type="molecule type" value="Genomic_DNA"/>
</dbReference>
<organism evidence="3">
    <name type="scientific">Siphoviridae sp. ctwNf2</name>
    <dbReference type="NCBI Taxonomy" id="2827597"/>
    <lineage>
        <taxon>Viruses</taxon>
        <taxon>Duplodnaviria</taxon>
        <taxon>Heunggongvirae</taxon>
        <taxon>Uroviricota</taxon>
        <taxon>Caudoviricetes</taxon>
    </lineage>
</organism>
<protein>
    <submittedName>
        <fullName evidence="3">Minor capsid protein</fullName>
    </submittedName>
</protein>